<dbReference type="Proteomes" id="UP001469553">
    <property type="component" value="Unassembled WGS sequence"/>
</dbReference>
<dbReference type="EMBL" id="JAHRIP010066769">
    <property type="protein sequence ID" value="MEQ2307022.1"/>
    <property type="molecule type" value="Genomic_DNA"/>
</dbReference>
<evidence type="ECO:0000256" key="7">
    <source>
        <dbReference type="SAM" id="SignalP"/>
    </source>
</evidence>
<evidence type="ECO:0000313" key="9">
    <source>
        <dbReference type="EMBL" id="MEQ2307022.1"/>
    </source>
</evidence>
<evidence type="ECO:0000256" key="5">
    <source>
        <dbReference type="ARBA" id="ARBA00023054"/>
    </source>
</evidence>
<proteinExistence type="predicted"/>
<dbReference type="InterPro" id="IPR036028">
    <property type="entry name" value="SH3-like_dom_sf"/>
</dbReference>
<evidence type="ECO:0000313" key="10">
    <source>
        <dbReference type="Proteomes" id="UP001469553"/>
    </source>
</evidence>
<keyword evidence="5" id="KW-0175">Coiled coil</keyword>
<keyword evidence="2" id="KW-0728">SH3 domain</keyword>
<dbReference type="Gene3D" id="2.30.30.40">
    <property type="entry name" value="SH3 Domains"/>
    <property type="match status" value="1"/>
</dbReference>
<dbReference type="PANTHER" id="PTHR23158:SF38">
    <property type="entry name" value="MELANOMA INHIBITORY ACTIVITY PROTEIN 2"/>
    <property type="match status" value="1"/>
</dbReference>
<evidence type="ECO:0000256" key="3">
    <source>
        <dbReference type="ARBA" id="ARBA00022729"/>
    </source>
</evidence>
<comment type="subcellular location">
    <subcellularLocation>
        <location evidence="1">Endoplasmic reticulum membrane</location>
        <topology evidence="1">Single-pass membrane protein</topology>
    </subcellularLocation>
</comment>
<evidence type="ECO:0000256" key="1">
    <source>
        <dbReference type="ARBA" id="ARBA00004389"/>
    </source>
</evidence>
<evidence type="ECO:0000259" key="8">
    <source>
        <dbReference type="Pfam" id="PF07653"/>
    </source>
</evidence>
<protein>
    <recommendedName>
        <fullName evidence="8">SH3 domain-containing protein</fullName>
    </recommendedName>
</protein>
<keyword evidence="4" id="KW-0256">Endoplasmic reticulum</keyword>
<organism evidence="9 10">
    <name type="scientific">Ameca splendens</name>
    <dbReference type="NCBI Taxonomy" id="208324"/>
    <lineage>
        <taxon>Eukaryota</taxon>
        <taxon>Metazoa</taxon>
        <taxon>Chordata</taxon>
        <taxon>Craniata</taxon>
        <taxon>Vertebrata</taxon>
        <taxon>Euteleostomi</taxon>
        <taxon>Actinopterygii</taxon>
        <taxon>Neopterygii</taxon>
        <taxon>Teleostei</taxon>
        <taxon>Neoteleostei</taxon>
        <taxon>Acanthomorphata</taxon>
        <taxon>Ovalentaria</taxon>
        <taxon>Atherinomorphae</taxon>
        <taxon>Cyprinodontiformes</taxon>
        <taxon>Goodeidae</taxon>
        <taxon>Ameca</taxon>
    </lineage>
</organism>
<gene>
    <name evidence="9" type="ORF">AMECASPLE_014006</name>
</gene>
<accession>A0ABV0ZMK8</accession>
<feature type="chain" id="PRO_5045767362" description="SH3 domain-containing protein" evidence="7">
    <location>
        <begin position="20"/>
        <end position="101"/>
    </location>
</feature>
<name>A0ABV0ZMK8_9TELE</name>
<sequence>MEASLWIVSFMIFPYLNLGLLSDYKICGDPGCESPMSRVQAIKNHKGKDCRFLNFRRGDTIFVYHKLTGKREDLWAGTVCFVTVKMVKIVTPLPNVPSHLS</sequence>
<evidence type="ECO:0000256" key="4">
    <source>
        <dbReference type="ARBA" id="ARBA00022824"/>
    </source>
</evidence>
<dbReference type="Pfam" id="PF07653">
    <property type="entry name" value="SH3_2"/>
    <property type="match status" value="1"/>
</dbReference>
<dbReference type="InterPro" id="IPR001452">
    <property type="entry name" value="SH3_domain"/>
</dbReference>
<dbReference type="SUPFAM" id="SSF50044">
    <property type="entry name" value="SH3-domain"/>
    <property type="match status" value="1"/>
</dbReference>
<keyword evidence="6" id="KW-0325">Glycoprotein</keyword>
<comment type="caution">
    <text evidence="9">The sequence shown here is derived from an EMBL/GenBank/DDBJ whole genome shotgun (WGS) entry which is preliminary data.</text>
</comment>
<feature type="domain" description="SH3" evidence="8">
    <location>
        <begin position="39"/>
        <end position="77"/>
    </location>
</feature>
<evidence type="ECO:0000256" key="2">
    <source>
        <dbReference type="ARBA" id="ARBA00022443"/>
    </source>
</evidence>
<keyword evidence="3 7" id="KW-0732">Signal</keyword>
<keyword evidence="10" id="KW-1185">Reference proteome</keyword>
<feature type="signal peptide" evidence="7">
    <location>
        <begin position="1"/>
        <end position="19"/>
    </location>
</feature>
<reference evidence="9 10" key="1">
    <citation type="submission" date="2021-06" db="EMBL/GenBank/DDBJ databases">
        <authorList>
            <person name="Palmer J.M."/>
        </authorList>
    </citation>
    <scope>NUCLEOTIDE SEQUENCE [LARGE SCALE GENOMIC DNA]</scope>
    <source>
        <strain evidence="9 10">AS_MEX2019</strain>
        <tissue evidence="9">Muscle</tissue>
    </source>
</reference>
<evidence type="ECO:0000256" key="6">
    <source>
        <dbReference type="ARBA" id="ARBA00023180"/>
    </source>
</evidence>
<dbReference type="InterPro" id="IPR051500">
    <property type="entry name" value="cTAGE_MIA/OTOR"/>
</dbReference>
<dbReference type="PANTHER" id="PTHR23158">
    <property type="entry name" value="MELANOMA INHIBITORY ACTIVITY-RELATED"/>
    <property type="match status" value="1"/>
</dbReference>